<evidence type="ECO:0000256" key="5">
    <source>
        <dbReference type="ARBA" id="ARBA00023136"/>
    </source>
</evidence>
<dbReference type="AlphaFoldDB" id="A0A3M9NK93"/>
<evidence type="ECO:0000313" key="9">
    <source>
        <dbReference type="EMBL" id="RNI37885.1"/>
    </source>
</evidence>
<keyword evidence="4 7" id="KW-0812">Transmembrane</keyword>
<keyword evidence="6 7" id="KW-0998">Cell outer membrane</keyword>
<organism evidence="9 10">
    <name type="scientific">Hanamia caeni</name>
    <dbReference type="NCBI Taxonomy" id="2294116"/>
    <lineage>
        <taxon>Bacteria</taxon>
        <taxon>Pseudomonadati</taxon>
        <taxon>Bacteroidota</taxon>
        <taxon>Chitinophagia</taxon>
        <taxon>Chitinophagales</taxon>
        <taxon>Chitinophagaceae</taxon>
        <taxon>Hanamia</taxon>
    </lineage>
</organism>
<comment type="caution">
    <text evidence="9">The sequence shown here is derived from an EMBL/GenBank/DDBJ whole genome shotgun (WGS) entry which is preliminary data.</text>
</comment>
<evidence type="ECO:0000259" key="8">
    <source>
        <dbReference type="Pfam" id="PF07715"/>
    </source>
</evidence>
<dbReference type="InterPro" id="IPR039426">
    <property type="entry name" value="TonB-dep_rcpt-like"/>
</dbReference>
<dbReference type="Gene3D" id="2.60.40.1120">
    <property type="entry name" value="Carboxypeptidase-like, regulatory domain"/>
    <property type="match status" value="1"/>
</dbReference>
<dbReference type="InterPro" id="IPR036942">
    <property type="entry name" value="Beta-barrel_TonB_sf"/>
</dbReference>
<keyword evidence="10" id="KW-1185">Reference proteome</keyword>
<dbReference type="EMBL" id="RJJR01000004">
    <property type="protein sequence ID" value="RNI37885.1"/>
    <property type="molecule type" value="Genomic_DNA"/>
</dbReference>
<dbReference type="PROSITE" id="PS52016">
    <property type="entry name" value="TONB_DEPENDENT_REC_3"/>
    <property type="match status" value="1"/>
</dbReference>
<dbReference type="GO" id="GO:0009279">
    <property type="term" value="C:cell outer membrane"/>
    <property type="evidence" value="ECO:0007669"/>
    <property type="project" value="UniProtKB-SubCell"/>
</dbReference>
<dbReference type="RefSeq" id="WP_123119874.1">
    <property type="nucleotide sequence ID" value="NZ_RJJR01000004.1"/>
</dbReference>
<evidence type="ECO:0000256" key="3">
    <source>
        <dbReference type="ARBA" id="ARBA00022452"/>
    </source>
</evidence>
<dbReference type="Pfam" id="PF07715">
    <property type="entry name" value="Plug"/>
    <property type="match status" value="1"/>
</dbReference>
<name>A0A3M9NK93_9BACT</name>
<accession>A0A3M9NK93</accession>
<dbReference type="InterPro" id="IPR012910">
    <property type="entry name" value="Plug_dom"/>
</dbReference>
<sequence>MKKLFSLHPIFNAKKDVRFLLSWKFIPLVIFFASIHLPSRSYADDNKGNNKIVHSKTPGFSITNLAPADISDIRVTGIVRDEKGNPMVGVSVLVQGQTAGVSTDNNGAYSLSVQPDAQLRFSFVGYKTVTVAVSGRTHIDVTLTPDASSLDAVVVTALGIKREERSLGYSVAQVSGEELTEVNHENVLTGLSGKVPGVAISSTGGAGSSVSMVIRGTTSLNGDNQPLFVVDGTPIANTLNNVGGFGDRNPVDYGNAISDLNPEDIASVTILKGPSAAALYGSRAGNGVVLITTKDGKKSKGLGISITSSTVFDRPYKYLPLLTSQFGPGERPYTPDNHPTNSLPGNPLVINTGSSAWVGPELDKGYNAVQWNSPLDANGDPVAIPLVSYPDNSKNFMRTGITSTNGIAVANANDKGSYRLSYTNMSNRGILPNTDLYRNALNLATSYRLTKNFTIDADINFVRNNSNNRPAGSRGTNPMDALSYLNPSVNIMDLRDYWMPGQEGVQQKSIAPGDFDNPWFLAYEAINSFSRNRGYGNIKATWQITPEFSVMARYGLDMYSEHRETHIAKSQSRNPNGVFGIDEIFHSERNSDVLATYNKRLSDWDFNVSAGGNIMYQRGTDFQNSTNSGGLVVPGLYNFSNVLPSSLVFSNYSFQKAIYSVYGLASVGYKNMAYVDLTARNDWSSTLPVENRSYFYPSASVSILLNQVLQMPSYVNLFKIRAGAAQVGKDTNPYSLSPVTQNGGAWGDETSLIIPGTLLNPQLKPEIATSYEYGADLAFLNNRLRLKGTIYRSDNKNQILPINLPQSSGYGAKLINAGLVRSEGVELMLGLTPTAASSKLQWDVNINFSKNKTIIEELTEGMDHFVLWKEAKGGAWTYVGQAIGDIYDRKLVTVDDKSSKYYGYPILDEDGSWQDYGGGLTDAVKIGNFNPKFSMGLQTSLSYKGFTLTASFDWRNGGDFISQTYRYTESDLHSQRFLDNTIKYFGPQANLPQYLMDNADKYIKGIHVVGGPTLALGGFEHTEGGITLHDGVFNPGVIEETDADGNFIGYKENLGGPDTKYIRYQDNYPWSFTKAALFDASFIKLREVSLSYAIPNSLSQRIGLQHAVVSVFSRDIILWTKAKIGIDPERAFQPSGTGFEHGVEFNNTLPWVLPIGIKLSLNF</sequence>
<dbReference type="Pfam" id="PF13715">
    <property type="entry name" value="CarbopepD_reg_2"/>
    <property type="match status" value="1"/>
</dbReference>
<dbReference type="OrthoDB" id="9768177at2"/>
<gene>
    <name evidence="9" type="ORF">EFY79_06485</name>
</gene>
<comment type="similarity">
    <text evidence="7">Belongs to the TonB-dependent receptor family.</text>
</comment>
<feature type="domain" description="TonB-dependent receptor plug" evidence="8">
    <location>
        <begin position="165"/>
        <end position="288"/>
    </location>
</feature>
<evidence type="ECO:0000313" key="10">
    <source>
        <dbReference type="Proteomes" id="UP000267223"/>
    </source>
</evidence>
<keyword evidence="5 7" id="KW-0472">Membrane</keyword>
<dbReference type="InterPro" id="IPR008969">
    <property type="entry name" value="CarboxyPept-like_regulatory"/>
</dbReference>
<keyword evidence="3 7" id="KW-1134">Transmembrane beta strand</keyword>
<evidence type="ECO:0000256" key="1">
    <source>
        <dbReference type="ARBA" id="ARBA00004571"/>
    </source>
</evidence>
<dbReference type="Proteomes" id="UP000267223">
    <property type="component" value="Unassembled WGS sequence"/>
</dbReference>
<proteinExistence type="inferred from homology"/>
<keyword evidence="2 7" id="KW-0813">Transport</keyword>
<dbReference type="NCBIfam" id="TIGR04057">
    <property type="entry name" value="SusC_RagA_signa"/>
    <property type="match status" value="1"/>
</dbReference>
<evidence type="ECO:0000256" key="2">
    <source>
        <dbReference type="ARBA" id="ARBA00022448"/>
    </source>
</evidence>
<dbReference type="SUPFAM" id="SSF49464">
    <property type="entry name" value="Carboxypeptidase regulatory domain-like"/>
    <property type="match status" value="1"/>
</dbReference>
<dbReference type="SUPFAM" id="SSF56935">
    <property type="entry name" value="Porins"/>
    <property type="match status" value="1"/>
</dbReference>
<reference evidence="9 10" key="1">
    <citation type="submission" date="2018-11" db="EMBL/GenBank/DDBJ databases">
        <title>Draft genome sequence of Ferruginibacter sp. BO-59.</title>
        <authorList>
            <person name="Im W.T."/>
        </authorList>
    </citation>
    <scope>NUCLEOTIDE SEQUENCE [LARGE SCALE GENOMIC DNA]</scope>
    <source>
        <strain evidence="9 10">BO-59</strain>
    </source>
</reference>
<evidence type="ECO:0000256" key="4">
    <source>
        <dbReference type="ARBA" id="ARBA00022692"/>
    </source>
</evidence>
<dbReference type="InterPro" id="IPR037066">
    <property type="entry name" value="Plug_dom_sf"/>
</dbReference>
<dbReference type="InterPro" id="IPR023996">
    <property type="entry name" value="TonB-dep_OMP_SusC/RagA"/>
</dbReference>
<dbReference type="Gene3D" id="2.170.130.10">
    <property type="entry name" value="TonB-dependent receptor, plug domain"/>
    <property type="match status" value="1"/>
</dbReference>
<dbReference type="InterPro" id="IPR023997">
    <property type="entry name" value="TonB-dep_OMP_SusC/RagA_CS"/>
</dbReference>
<evidence type="ECO:0000256" key="6">
    <source>
        <dbReference type="ARBA" id="ARBA00023237"/>
    </source>
</evidence>
<comment type="subcellular location">
    <subcellularLocation>
        <location evidence="1 7">Cell outer membrane</location>
        <topology evidence="1 7">Multi-pass membrane protein</topology>
    </subcellularLocation>
</comment>
<dbReference type="NCBIfam" id="TIGR04056">
    <property type="entry name" value="OMP_RagA_SusC"/>
    <property type="match status" value="1"/>
</dbReference>
<evidence type="ECO:0000256" key="7">
    <source>
        <dbReference type="PROSITE-ProRule" id="PRU01360"/>
    </source>
</evidence>
<protein>
    <submittedName>
        <fullName evidence="9">SusC/RagA family TonB-linked outer membrane protein</fullName>
    </submittedName>
</protein>
<dbReference type="Gene3D" id="2.40.170.20">
    <property type="entry name" value="TonB-dependent receptor, beta-barrel domain"/>
    <property type="match status" value="1"/>
</dbReference>